<keyword evidence="3" id="KW-1185">Reference proteome</keyword>
<accession>A0A6M4HBM4</accession>
<name>A0A6M4HBM4_9PROT</name>
<evidence type="ECO:0000256" key="1">
    <source>
        <dbReference type="SAM" id="SignalP"/>
    </source>
</evidence>
<dbReference type="InParanoid" id="A0A6M4HBM4"/>
<dbReference type="AlphaFoldDB" id="A0A6M4HBM4"/>
<proteinExistence type="predicted"/>
<evidence type="ECO:0000313" key="3">
    <source>
        <dbReference type="Proteomes" id="UP000503096"/>
    </source>
</evidence>
<reference evidence="2 3" key="1">
    <citation type="submission" date="2020-04" db="EMBL/GenBank/DDBJ databases">
        <title>Usitatibacter rugosus gen. nov., sp. nov. and Usitatibacter palustris sp. nov., novel members of Usitatibacteraceae fam. nov. within the order Nitrosomonadales isolated from soil.</title>
        <authorList>
            <person name="Huber K.J."/>
            <person name="Neumann-Schaal M."/>
            <person name="Geppert A."/>
            <person name="Luckner M."/>
            <person name="Wanner G."/>
            <person name="Overmann J."/>
        </authorList>
    </citation>
    <scope>NUCLEOTIDE SEQUENCE [LARGE SCALE GENOMIC DNA]</scope>
    <source>
        <strain evidence="2 3">Swamp67</strain>
    </source>
</reference>
<dbReference type="KEGG" id="upl:DSM104440_02186"/>
<sequence length="536" mass="57384">MRFLHAACLRIAGSLAIAIAVLAAPAAWAATLAVPPPTNLSDHWWIPAESGWGLYLTQHDERVLFGLLFVYSETGRAQWFVMPEMKRGEGAAPVYSGALYSTNGSPIGTTFNPASTLVQQRGQATITPLLDGRAQLRYSVDGTTIEKTIQRMDVVALPIDGAYSVRLAASETTSCNGQTAPDREIWRITRTATGYEFSRARYGENPSTPRPLQYTQHGNAATASFAEPSSPARGSWTLVLDSLTGYALNGTFAFIEDSPIGGCTMRGSFSATRDFPLISEPGYLGDQYWDPVESGWGLSVSHGSFGLFAILFVYSSEARDAQGRGLAQWYVMPEMSPLPIPEPVPDPPPPPSGYRGTIYATQGTPFTQPFNAAGVTLTSIGDATLSTISGTTATLTYRIGAQSVTKVLRRFETAPLPLVGRYRVSMNTFISACSLRLTIDETWTFERAADGGLLVSRTDVDGAVLGVREPVQLAQLGKLARLNFSSAHEGTARNWFVAFEHVGAGGLGGGFTRTMTDGSCYANGTFAAARVPAASP</sequence>
<dbReference type="EMBL" id="CP053073">
    <property type="protein sequence ID" value="QJR15367.1"/>
    <property type="molecule type" value="Genomic_DNA"/>
</dbReference>
<organism evidence="2 3">
    <name type="scientific">Usitatibacter palustris</name>
    <dbReference type="NCBI Taxonomy" id="2732487"/>
    <lineage>
        <taxon>Bacteria</taxon>
        <taxon>Pseudomonadati</taxon>
        <taxon>Pseudomonadota</taxon>
        <taxon>Betaproteobacteria</taxon>
        <taxon>Nitrosomonadales</taxon>
        <taxon>Usitatibacteraceae</taxon>
        <taxon>Usitatibacter</taxon>
    </lineage>
</organism>
<keyword evidence="1" id="KW-0732">Signal</keyword>
<dbReference type="RefSeq" id="WP_171162578.1">
    <property type="nucleotide sequence ID" value="NZ_CP053073.1"/>
</dbReference>
<feature type="chain" id="PRO_5026909886" evidence="1">
    <location>
        <begin position="30"/>
        <end position="536"/>
    </location>
</feature>
<feature type="signal peptide" evidence="1">
    <location>
        <begin position="1"/>
        <end position="29"/>
    </location>
</feature>
<evidence type="ECO:0000313" key="2">
    <source>
        <dbReference type="EMBL" id="QJR15367.1"/>
    </source>
</evidence>
<dbReference type="Proteomes" id="UP000503096">
    <property type="component" value="Chromosome"/>
</dbReference>
<gene>
    <name evidence="2" type="ORF">DSM104440_02186</name>
</gene>
<protein>
    <submittedName>
        <fullName evidence="2">Uncharacterized protein</fullName>
    </submittedName>
</protein>